<dbReference type="GO" id="GO:0030288">
    <property type="term" value="C:outer membrane-bounded periplasmic space"/>
    <property type="evidence" value="ECO:0007669"/>
    <property type="project" value="TreeGrafter"/>
</dbReference>
<reference evidence="4" key="2">
    <citation type="submission" date="2021-04" db="EMBL/GenBank/DDBJ databases">
        <authorList>
            <person name="Gilroy R."/>
        </authorList>
    </citation>
    <scope>NUCLEOTIDE SEQUENCE</scope>
    <source>
        <strain evidence="4">CHK180-15479</strain>
    </source>
</reference>
<protein>
    <submittedName>
        <fullName evidence="4">Substrate-binding domain-containing protein</fullName>
    </submittedName>
</protein>
<proteinExistence type="inferred from homology"/>
<dbReference type="SUPFAM" id="SSF53822">
    <property type="entry name" value="Periplasmic binding protein-like I"/>
    <property type="match status" value="1"/>
</dbReference>
<comment type="caution">
    <text evidence="4">The sequence shown here is derived from an EMBL/GenBank/DDBJ whole genome shotgun (WGS) entry which is preliminary data.</text>
</comment>
<comment type="subcellular location">
    <subcellularLocation>
        <location evidence="1">Cell envelope</location>
    </subcellularLocation>
</comment>
<dbReference type="InterPro" id="IPR050555">
    <property type="entry name" value="Bact_Solute-Bind_Prot2"/>
</dbReference>
<evidence type="ECO:0000256" key="1">
    <source>
        <dbReference type="ARBA" id="ARBA00004196"/>
    </source>
</evidence>
<dbReference type="PANTHER" id="PTHR30036">
    <property type="entry name" value="D-XYLOSE-BINDING PERIPLASMIC PROTEIN"/>
    <property type="match status" value="1"/>
</dbReference>
<reference evidence="4" key="1">
    <citation type="journal article" date="2021" name="PeerJ">
        <title>Extensive microbial diversity within the chicken gut microbiome revealed by metagenomics and culture.</title>
        <authorList>
            <person name="Gilroy R."/>
            <person name="Ravi A."/>
            <person name="Getino M."/>
            <person name="Pursley I."/>
            <person name="Horton D.L."/>
            <person name="Alikhan N.F."/>
            <person name="Baker D."/>
            <person name="Gharbi K."/>
            <person name="Hall N."/>
            <person name="Watson M."/>
            <person name="Adriaenssens E.M."/>
            <person name="Foster-Nyarko E."/>
            <person name="Jarju S."/>
            <person name="Secka A."/>
            <person name="Antonio M."/>
            <person name="Oren A."/>
            <person name="Chaudhuri R.R."/>
            <person name="La Ragione R."/>
            <person name="Hildebrand F."/>
            <person name="Pallen M.J."/>
        </authorList>
    </citation>
    <scope>NUCLEOTIDE SEQUENCE</scope>
    <source>
        <strain evidence="4">CHK180-15479</strain>
    </source>
</reference>
<dbReference type="InterPro" id="IPR028082">
    <property type="entry name" value="Peripla_BP_I"/>
</dbReference>
<evidence type="ECO:0000259" key="3">
    <source>
        <dbReference type="Pfam" id="PF13407"/>
    </source>
</evidence>
<dbReference type="PANTHER" id="PTHR30036:SF7">
    <property type="entry name" value="ABC TRANSPORTER PERIPLASMIC-BINDING PROTEIN YPHF"/>
    <property type="match status" value="1"/>
</dbReference>
<accession>A0A9D2MYS0</accession>
<dbReference type="GO" id="GO:0030246">
    <property type="term" value="F:carbohydrate binding"/>
    <property type="evidence" value="ECO:0007669"/>
    <property type="project" value="TreeGrafter"/>
</dbReference>
<comment type="similarity">
    <text evidence="2">Belongs to the bacterial solute-binding protein 2 family.</text>
</comment>
<gene>
    <name evidence="4" type="ORF">H9704_02055</name>
</gene>
<dbReference type="EMBL" id="DWWT01000006">
    <property type="protein sequence ID" value="HJC04933.1"/>
    <property type="molecule type" value="Genomic_DNA"/>
</dbReference>
<name>A0A9D2MYS0_9FIRM</name>
<sequence>MITRKEKILWILLGAALVVLFLLSSTDLIIKEEERKIYPISVIVEDADDANYVNFRKGMDQAAIEQNADVSFITLYEAGSTKQQLSLVDREQQDGAAALVVAPAGGKDAASAIISRASVPLVMAWTSENAAGAAGVVTTDFGQMGRTLASRIGEDWANGVPVYLFARSLENESDAEFYAALAGKLEEEGFYPRLTVRKNAESYRDVLDGLAAQGVRRAVVAALDPESLEETASLLEAEDSLSACVGALYGRGSTLSVLNGLDRGTIRGICVTDEFSAGYLSIWQAVEAAKGRPAKERVVLENYYIEKEDLRTSKYEKMLYPIE</sequence>
<organism evidence="4 5">
    <name type="scientific">Candidatus Enterocloster excrementipullorum</name>
    <dbReference type="NCBI Taxonomy" id="2838559"/>
    <lineage>
        <taxon>Bacteria</taxon>
        <taxon>Bacillati</taxon>
        <taxon>Bacillota</taxon>
        <taxon>Clostridia</taxon>
        <taxon>Lachnospirales</taxon>
        <taxon>Lachnospiraceae</taxon>
        <taxon>Enterocloster</taxon>
    </lineage>
</organism>
<dbReference type="AlphaFoldDB" id="A0A9D2MYS0"/>
<dbReference type="Gene3D" id="3.40.50.2300">
    <property type="match status" value="2"/>
</dbReference>
<dbReference type="InterPro" id="IPR025997">
    <property type="entry name" value="SBP_2_dom"/>
</dbReference>
<dbReference type="Proteomes" id="UP000823910">
    <property type="component" value="Unassembled WGS sequence"/>
</dbReference>
<evidence type="ECO:0000313" key="5">
    <source>
        <dbReference type="Proteomes" id="UP000823910"/>
    </source>
</evidence>
<dbReference type="Pfam" id="PF13407">
    <property type="entry name" value="Peripla_BP_4"/>
    <property type="match status" value="1"/>
</dbReference>
<evidence type="ECO:0000313" key="4">
    <source>
        <dbReference type="EMBL" id="HJC04933.1"/>
    </source>
</evidence>
<evidence type="ECO:0000256" key="2">
    <source>
        <dbReference type="ARBA" id="ARBA00007639"/>
    </source>
</evidence>
<feature type="domain" description="Periplasmic binding protein" evidence="3">
    <location>
        <begin position="40"/>
        <end position="292"/>
    </location>
</feature>